<dbReference type="HAMAP" id="MF_00500">
    <property type="entry name" value="Ribosomal_bS20"/>
    <property type="match status" value="1"/>
</dbReference>
<dbReference type="NCBIfam" id="TIGR00029">
    <property type="entry name" value="S20"/>
    <property type="match status" value="1"/>
</dbReference>
<keyword evidence="5 8" id="KW-0689">Ribosomal protein</keyword>
<dbReference type="GO" id="GO:0070181">
    <property type="term" value="F:small ribosomal subunit rRNA binding"/>
    <property type="evidence" value="ECO:0007669"/>
    <property type="project" value="TreeGrafter"/>
</dbReference>
<name>A0A285NE69_9AQUI</name>
<accession>A0A285NE69</accession>
<dbReference type="PANTHER" id="PTHR33398">
    <property type="entry name" value="30S RIBOSOMAL PROTEIN S20"/>
    <property type="match status" value="1"/>
</dbReference>
<keyword evidence="3 8" id="KW-0699">rRNA-binding</keyword>
<sequence>MAHTRSAKKRIRQAEKRRLLNRYHISRMKTAIKRVEEALKNKDIETAEKLLPLAQKLAYRAAAKGAIHKNEAARRVSRIARKVSAAKQSASA</sequence>
<dbReference type="FunFam" id="1.20.58.110:FF:000001">
    <property type="entry name" value="30S ribosomal protein S20"/>
    <property type="match status" value="1"/>
</dbReference>
<dbReference type="GO" id="GO:0006412">
    <property type="term" value="P:translation"/>
    <property type="evidence" value="ECO:0007669"/>
    <property type="project" value="UniProtKB-UniRule"/>
</dbReference>
<dbReference type="GO" id="GO:0005829">
    <property type="term" value="C:cytosol"/>
    <property type="evidence" value="ECO:0007669"/>
    <property type="project" value="TreeGrafter"/>
</dbReference>
<proteinExistence type="inferred from homology"/>
<dbReference type="InterPro" id="IPR002583">
    <property type="entry name" value="Ribosomal_bS20"/>
</dbReference>
<evidence type="ECO:0000256" key="1">
    <source>
        <dbReference type="ARBA" id="ARBA00003134"/>
    </source>
</evidence>
<evidence type="ECO:0000256" key="6">
    <source>
        <dbReference type="ARBA" id="ARBA00023274"/>
    </source>
</evidence>
<dbReference type="PANTHER" id="PTHR33398:SF1">
    <property type="entry name" value="SMALL RIBOSOMAL SUBUNIT PROTEIN BS20C"/>
    <property type="match status" value="1"/>
</dbReference>
<evidence type="ECO:0000256" key="7">
    <source>
        <dbReference type="ARBA" id="ARBA00035136"/>
    </source>
</evidence>
<dbReference type="EMBL" id="OBEI01000003">
    <property type="protein sequence ID" value="SNZ07792.1"/>
    <property type="molecule type" value="Genomic_DNA"/>
</dbReference>
<evidence type="ECO:0000256" key="5">
    <source>
        <dbReference type="ARBA" id="ARBA00022980"/>
    </source>
</evidence>
<keyword evidence="4 8" id="KW-0694">RNA-binding</keyword>
<evidence type="ECO:0000256" key="3">
    <source>
        <dbReference type="ARBA" id="ARBA00022730"/>
    </source>
</evidence>
<dbReference type="GO" id="GO:0003735">
    <property type="term" value="F:structural constituent of ribosome"/>
    <property type="evidence" value="ECO:0007669"/>
    <property type="project" value="InterPro"/>
</dbReference>
<dbReference type="GO" id="GO:0015935">
    <property type="term" value="C:small ribosomal subunit"/>
    <property type="evidence" value="ECO:0007669"/>
    <property type="project" value="TreeGrafter"/>
</dbReference>
<dbReference type="AlphaFoldDB" id="A0A285NE69"/>
<organism evidence="9 10">
    <name type="scientific">Persephonella hydrogeniphila</name>
    <dbReference type="NCBI Taxonomy" id="198703"/>
    <lineage>
        <taxon>Bacteria</taxon>
        <taxon>Pseudomonadati</taxon>
        <taxon>Aquificota</taxon>
        <taxon>Aquificia</taxon>
        <taxon>Aquificales</taxon>
        <taxon>Hydrogenothermaceae</taxon>
        <taxon>Persephonella</taxon>
    </lineage>
</organism>
<comment type="similarity">
    <text evidence="2 8">Belongs to the bacterial ribosomal protein bS20 family.</text>
</comment>
<evidence type="ECO:0000313" key="9">
    <source>
        <dbReference type="EMBL" id="SNZ07792.1"/>
    </source>
</evidence>
<gene>
    <name evidence="8" type="primary">rpsT</name>
    <name evidence="9" type="ORF">SAMN06265182_1022</name>
</gene>
<evidence type="ECO:0000256" key="4">
    <source>
        <dbReference type="ARBA" id="ARBA00022884"/>
    </source>
</evidence>
<evidence type="ECO:0000313" key="10">
    <source>
        <dbReference type="Proteomes" id="UP000219036"/>
    </source>
</evidence>
<dbReference type="RefSeq" id="WP_097000195.1">
    <property type="nucleotide sequence ID" value="NZ_OBEI01000003.1"/>
</dbReference>
<dbReference type="OrthoDB" id="9808392at2"/>
<dbReference type="Pfam" id="PF01649">
    <property type="entry name" value="Ribosomal_S20p"/>
    <property type="match status" value="1"/>
</dbReference>
<evidence type="ECO:0000256" key="8">
    <source>
        <dbReference type="HAMAP-Rule" id="MF_00500"/>
    </source>
</evidence>
<dbReference type="Gene3D" id="1.20.58.110">
    <property type="entry name" value="Ribosomal protein S20"/>
    <property type="match status" value="1"/>
</dbReference>
<dbReference type="InterPro" id="IPR036510">
    <property type="entry name" value="Ribosomal_bS20_sf"/>
</dbReference>
<dbReference type="SUPFAM" id="SSF46992">
    <property type="entry name" value="Ribosomal protein S20"/>
    <property type="match status" value="1"/>
</dbReference>
<keyword evidence="6 8" id="KW-0687">Ribonucleoprotein</keyword>
<comment type="function">
    <text evidence="1 8">Binds directly to 16S ribosomal RNA.</text>
</comment>
<protein>
    <recommendedName>
        <fullName evidence="7 8">Small ribosomal subunit protein bS20</fullName>
    </recommendedName>
</protein>
<dbReference type="Proteomes" id="UP000219036">
    <property type="component" value="Unassembled WGS sequence"/>
</dbReference>
<keyword evidence="10" id="KW-1185">Reference proteome</keyword>
<evidence type="ECO:0000256" key="2">
    <source>
        <dbReference type="ARBA" id="ARBA00007634"/>
    </source>
</evidence>
<reference evidence="10" key="1">
    <citation type="submission" date="2017-09" db="EMBL/GenBank/DDBJ databases">
        <authorList>
            <person name="Varghese N."/>
            <person name="Submissions S."/>
        </authorList>
    </citation>
    <scope>NUCLEOTIDE SEQUENCE [LARGE SCALE GENOMIC DNA]</scope>
    <source>
        <strain evidence="10">DSM 15103</strain>
    </source>
</reference>